<dbReference type="PIRSF" id="PIRSF006060">
    <property type="entry name" value="AA_transporter"/>
    <property type="match status" value="1"/>
</dbReference>
<keyword evidence="4 5" id="KW-0472">Membrane</keyword>
<evidence type="ECO:0000256" key="4">
    <source>
        <dbReference type="ARBA" id="ARBA00023136"/>
    </source>
</evidence>
<dbReference type="AlphaFoldDB" id="A0A1V4IND4"/>
<feature type="transmembrane region" description="Helical" evidence="5">
    <location>
        <begin position="280"/>
        <end position="305"/>
    </location>
</feature>
<dbReference type="InterPro" id="IPR050598">
    <property type="entry name" value="AminoAcid_Transporter"/>
</dbReference>
<evidence type="ECO:0000256" key="5">
    <source>
        <dbReference type="SAM" id="Phobius"/>
    </source>
</evidence>
<protein>
    <submittedName>
        <fullName evidence="6">Serine/threonine exchanger SteT</fullName>
    </submittedName>
</protein>
<dbReference type="RefSeq" id="WP_079424353.1">
    <property type="nucleotide sequence ID" value="NZ_MZGV01000021.1"/>
</dbReference>
<comment type="caution">
    <text evidence="6">The sequence shown here is derived from an EMBL/GenBank/DDBJ whole genome shotgun (WGS) entry which is preliminary data.</text>
</comment>
<evidence type="ECO:0000256" key="1">
    <source>
        <dbReference type="ARBA" id="ARBA00004141"/>
    </source>
</evidence>
<keyword evidence="3 5" id="KW-1133">Transmembrane helix</keyword>
<feature type="transmembrane region" description="Helical" evidence="5">
    <location>
        <begin position="7"/>
        <end position="28"/>
    </location>
</feature>
<feature type="transmembrane region" description="Helical" evidence="5">
    <location>
        <begin position="125"/>
        <end position="145"/>
    </location>
</feature>
<dbReference type="STRING" id="1450648.CLORY_22400"/>
<dbReference type="InterPro" id="IPR002293">
    <property type="entry name" value="AA/rel_permease1"/>
</dbReference>
<gene>
    <name evidence="6" type="primary">steT_2</name>
    <name evidence="6" type="ORF">CLORY_22400</name>
</gene>
<accession>A0A1V4IND4</accession>
<dbReference type="Proteomes" id="UP000190080">
    <property type="component" value="Unassembled WGS sequence"/>
</dbReference>
<dbReference type="PANTHER" id="PTHR11785:SF512">
    <property type="entry name" value="SOBREMESA, ISOFORM B"/>
    <property type="match status" value="1"/>
</dbReference>
<name>A0A1V4IND4_9CLOT</name>
<organism evidence="6 7">
    <name type="scientific">Clostridium oryzae</name>
    <dbReference type="NCBI Taxonomy" id="1450648"/>
    <lineage>
        <taxon>Bacteria</taxon>
        <taxon>Bacillati</taxon>
        <taxon>Bacillota</taxon>
        <taxon>Clostridia</taxon>
        <taxon>Eubacteriales</taxon>
        <taxon>Clostridiaceae</taxon>
        <taxon>Clostridium</taxon>
    </lineage>
</organism>
<feature type="transmembrane region" description="Helical" evidence="5">
    <location>
        <begin position="393"/>
        <end position="414"/>
    </location>
</feature>
<dbReference type="EMBL" id="MZGV01000021">
    <property type="protein sequence ID" value="OPJ61558.1"/>
    <property type="molecule type" value="Genomic_DNA"/>
</dbReference>
<sequence>MKNKTEKYGIFTAVAMIVGVCIGSGIFFKSDNVLIATGGNIPLGAVVFTLGAISIIFGGLCLSQLAARTDAAGGVITYFEKFCGKRLACGFGWFQIFIYFPTLVAVVAWVVVIYISILFNLHFTLGTQIFISFLLYSLCFLYNTLSTKIGAIFQNITTIVKLIPLVLIAILGLLFGNPSKGFSAIPLSTLQGVTWLSAVGPIAFSYDGWIVSTSISNEIKNSKRNLPIALVFAPIFILIIYVSYFIGVTCYIGPENVINLGDAHVSLVATKLFGTVGAKAILIFVIISVMGTLNGLVLGFIRLPYSLSLKGKLIPFSDELNIVNEKYGISIASSIFAYCVSVVWSIVHYITTQYKLLPNSDISEISIAISYIFYIFLYYQVYKLYHKKEIRSAGSGIIVPIMATIGSLFILSGALQNKLFIYYATFCAMVFAVSLIYFHTNNKTSTY</sequence>
<dbReference type="GO" id="GO:0016020">
    <property type="term" value="C:membrane"/>
    <property type="evidence" value="ECO:0007669"/>
    <property type="project" value="UniProtKB-SubCell"/>
</dbReference>
<evidence type="ECO:0000313" key="6">
    <source>
        <dbReference type="EMBL" id="OPJ61558.1"/>
    </source>
</evidence>
<feature type="transmembrane region" description="Helical" evidence="5">
    <location>
        <begin position="195"/>
        <end position="215"/>
    </location>
</feature>
<keyword evidence="7" id="KW-1185">Reference proteome</keyword>
<evidence type="ECO:0000256" key="2">
    <source>
        <dbReference type="ARBA" id="ARBA00022692"/>
    </source>
</evidence>
<feature type="transmembrane region" description="Helical" evidence="5">
    <location>
        <begin position="362"/>
        <end position="381"/>
    </location>
</feature>
<dbReference type="Pfam" id="PF13520">
    <property type="entry name" value="AA_permease_2"/>
    <property type="match status" value="1"/>
</dbReference>
<feature type="transmembrane region" description="Helical" evidence="5">
    <location>
        <begin position="420"/>
        <end position="438"/>
    </location>
</feature>
<proteinExistence type="predicted"/>
<dbReference type="PANTHER" id="PTHR11785">
    <property type="entry name" value="AMINO ACID TRANSPORTER"/>
    <property type="match status" value="1"/>
</dbReference>
<evidence type="ECO:0000313" key="7">
    <source>
        <dbReference type="Proteomes" id="UP000190080"/>
    </source>
</evidence>
<dbReference type="GO" id="GO:0015179">
    <property type="term" value="F:L-amino acid transmembrane transporter activity"/>
    <property type="evidence" value="ECO:0007669"/>
    <property type="project" value="TreeGrafter"/>
</dbReference>
<dbReference type="Gene3D" id="1.20.1740.10">
    <property type="entry name" value="Amino acid/polyamine transporter I"/>
    <property type="match status" value="1"/>
</dbReference>
<evidence type="ECO:0000256" key="3">
    <source>
        <dbReference type="ARBA" id="ARBA00022989"/>
    </source>
</evidence>
<reference evidence="6 7" key="1">
    <citation type="submission" date="2017-03" db="EMBL/GenBank/DDBJ databases">
        <title>Genome sequence of Clostridium oryzae DSM 28571.</title>
        <authorList>
            <person name="Poehlein A."/>
            <person name="Daniel R."/>
        </authorList>
    </citation>
    <scope>NUCLEOTIDE SEQUENCE [LARGE SCALE GENOMIC DNA]</scope>
    <source>
        <strain evidence="6 7">DSM 28571</strain>
    </source>
</reference>
<feature type="transmembrane region" description="Helical" evidence="5">
    <location>
        <begin position="152"/>
        <end position="175"/>
    </location>
</feature>
<feature type="transmembrane region" description="Helical" evidence="5">
    <location>
        <begin position="227"/>
        <end position="246"/>
    </location>
</feature>
<comment type="subcellular location">
    <subcellularLocation>
        <location evidence="1">Membrane</location>
        <topology evidence="1">Multi-pass membrane protein</topology>
    </subcellularLocation>
</comment>
<keyword evidence="2 5" id="KW-0812">Transmembrane</keyword>
<feature type="transmembrane region" description="Helical" evidence="5">
    <location>
        <begin position="96"/>
        <end position="119"/>
    </location>
</feature>
<feature type="transmembrane region" description="Helical" evidence="5">
    <location>
        <begin position="326"/>
        <end position="350"/>
    </location>
</feature>
<dbReference type="OrthoDB" id="3181223at2"/>
<feature type="transmembrane region" description="Helical" evidence="5">
    <location>
        <begin position="40"/>
        <end position="62"/>
    </location>
</feature>